<feature type="region of interest" description="Disordered" evidence="6">
    <location>
        <begin position="416"/>
        <end position="447"/>
    </location>
</feature>
<evidence type="ECO:0000256" key="3">
    <source>
        <dbReference type="ARBA" id="ARBA00022679"/>
    </source>
</evidence>
<feature type="domain" description="Type II methyltransferase M.TaqI-like" evidence="7">
    <location>
        <begin position="898"/>
        <end position="960"/>
    </location>
</feature>
<protein>
    <recommendedName>
        <fullName evidence="1">site-specific DNA-methyltransferase (adenine-specific)</fullName>
        <ecNumber evidence="1">2.1.1.72</ecNumber>
    </recommendedName>
</protein>
<dbReference type="InterPro" id="IPR002052">
    <property type="entry name" value="DNA_methylase_N6_adenine_CS"/>
</dbReference>
<proteinExistence type="predicted"/>
<dbReference type="InterPro" id="IPR029063">
    <property type="entry name" value="SAM-dependent_MTases_sf"/>
</dbReference>
<dbReference type="InterPro" id="IPR050953">
    <property type="entry name" value="N4_N6_ade-DNA_methylase"/>
</dbReference>
<dbReference type="Pfam" id="PF07669">
    <property type="entry name" value="Eco57I"/>
    <property type="match status" value="2"/>
</dbReference>
<gene>
    <name evidence="8" type="ORF">BN874_1880009</name>
</gene>
<dbReference type="RefSeq" id="WP_195912138.1">
    <property type="nucleotide sequence ID" value="NZ_CBTK010000099.1"/>
</dbReference>
<dbReference type="EMBL" id="CBTK010000099">
    <property type="protein sequence ID" value="CDH44782.1"/>
    <property type="molecule type" value="Genomic_DNA"/>
</dbReference>
<evidence type="ECO:0000313" key="9">
    <source>
        <dbReference type="Proteomes" id="UP000019184"/>
    </source>
</evidence>
<keyword evidence="2" id="KW-0489">Methyltransferase</keyword>
<dbReference type="PRINTS" id="PR00507">
    <property type="entry name" value="N12N6MTFRASE"/>
</dbReference>
<dbReference type="InterPro" id="IPR011639">
    <property type="entry name" value="MethylTrfase_TaqI-like_dom"/>
</dbReference>
<dbReference type="PANTHER" id="PTHR33841">
    <property type="entry name" value="DNA METHYLTRANSFERASE YEEA-RELATED"/>
    <property type="match status" value="1"/>
</dbReference>
<organism evidence="8 9">
    <name type="scientific">Candidatus Contendobacter odensis Run_B_J11</name>
    <dbReference type="NCBI Taxonomy" id="1400861"/>
    <lineage>
        <taxon>Bacteria</taxon>
        <taxon>Pseudomonadati</taxon>
        <taxon>Pseudomonadota</taxon>
        <taxon>Gammaproteobacteria</taxon>
        <taxon>Candidatus Competibacteraceae</taxon>
        <taxon>Candidatus Contendibacter</taxon>
    </lineage>
</organism>
<comment type="caution">
    <text evidence="8">The sequence shown here is derived from an EMBL/GenBank/DDBJ whole genome shotgun (WGS) entry which is preliminary data.</text>
</comment>
<keyword evidence="4" id="KW-0949">S-adenosyl-L-methionine</keyword>
<dbReference type="SUPFAM" id="SSF53335">
    <property type="entry name" value="S-adenosyl-L-methionine-dependent methyltransferases"/>
    <property type="match status" value="1"/>
</dbReference>
<evidence type="ECO:0000256" key="2">
    <source>
        <dbReference type="ARBA" id="ARBA00022603"/>
    </source>
</evidence>
<keyword evidence="9" id="KW-1185">Reference proteome</keyword>
<dbReference type="EC" id="2.1.1.72" evidence="1"/>
<dbReference type="GO" id="GO:0003676">
    <property type="term" value="F:nucleic acid binding"/>
    <property type="evidence" value="ECO:0007669"/>
    <property type="project" value="InterPro"/>
</dbReference>
<evidence type="ECO:0000256" key="1">
    <source>
        <dbReference type="ARBA" id="ARBA00011900"/>
    </source>
</evidence>
<evidence type="ECO:0000256" key="6">
    <source>
        <dbReference type="SAM" id="MobiDB-lite"/>
    </source>
</evidence>
<dbReference type="GO" id="GO:0006304">
    <property type="term" value="P:DNA modification"/>
    <property type="evidence" value="ECO:0007669"/>
    <property type="project" value="InterPro"/>
</dbReference>
<feature type="compositionally biased region" description="Acidic residues" evidence="6">
    <location>
        <begin position="426"/>
        <end position="441"/>
    </location>
</feature>
<dbReference type="PROSITE" id="PS00092">
    <property type="entry name" value="N6_MTASE"/>
    <property type="match status" value="1"/>
</dbReference>
<evidence type="ECO:0000313" key="8">
    <source>
        <dbReference type="EMBL" id="CDH44782.1"/>
    </source>
</evidence>
<sequence>MALNLRDCTFFGPALPETFVKYQLEERLRRAEMLPALTGEAGRTLTAQWEVYRRKLRALGEQGGERRVFSHVIEPLLTVLGYADGQRAEPVVTREGEEEGGYRLRAADDQAALRVWTVEAGIDLDAPNRRGRVFRFSPSQVAWRVLLTQRERVGLLTDGEELRLLLSDPAGRDSYLLIRLDRAGGWRAARTVPDSFRLLRALASPSGIALLPELIEQARLAQTTVTRKLRQLARALWHEGLVLICRLLFILKCEASPDPARAFSFASTSLWRNTYSPSTALAGCCRRVLDQGADSGRFLEDGLRALFRLFSVGLESTELTITRLGGVLFGEQSTPLLDQCQWGERAVAHLLDCLLWTPADGRAERERVHYGTLDVEDLGRVYEALLELEPGIAAEPMCRLRRAKLEVVAPLAQGERYRPVAPTPDVDAEEDADAEDGDEEAETGRGKKTAVQWIEAIPSGRFFLRVGLGRKASGSYYTPHPFVRFLVQEMLDPLIAARSPAEDPQPVALLSIKVLDPAMGSGHFLVEACRYLGQALYAACQACDHRMAEAEAAAEACADPVQQATLRQAAAAWQARLTALPDPDQEVMAYLPSRVPEGQSAGPAQRKAEALCRRLVAVHCLYGVDKNPLAVELAKLALWLESYAEGLPLTFLDHRLLCGDSLTGPFADHLLTYPVDGEPLADLLQTELAGALKAGLTAALAQVQDLEATLGREYGEIQQKQAAKRRLDAALQPFKTLAAAWSGTAMRGAGEHNLAWLELLKTVVVGGGDEAEVRAAYPALEELSALGRESVAYDLTFPEVFYPDGTLERTGGFDVVLGNPPWDAVQPLAKEFFAAFDLRILDAPTRRERAAIEKTLLQNTLIKDRYTKYLDQFDSLKRLFENCYSRVNRQASGQPSGAVMNLWQVFAERGMELLRMNGRIGWILPSAFHANQSATGIRELYLRENKVECCYSFENRRKLFNIHSSFKFATVVAQRSLQGTQEFQCAFYLHNLEWLFNEKLPLIYTKDFIRITGGSYWSFPELRQTIDVELLKLFYNNTTLIADLFIKNNIMLGRECHMTDDAHRFIQIDTVFFNGEDSRNIDIADTIRLQGYLTLHEGKTFHQYTDHWEDRPRYLVSLKKIADKLDWIKAASYYRLAFRAIASSTNERTAIFALLPGGVIFGNSAPCERQPDQRPNVKALLVMALANTFGFDWALRQRTSANVNLFILNGCPVPPISETAAHFLAHSALRLACNHTGYAPLWQEQLGDTWWESTFPPTWPVLATDDERWIVRAAMDAVVAQAYGLNREQYQHILASFSHRSYPAAPARCLNAFDELQQNGLTAFTRQRDPYWDIPLNEALPQPVINLPLPTDEEAPTEGPFFDRKGQGALLQPDFGPLFENAARPEEPPAPRRPRAVAWDDETYQLITLLLDEREVIASADAQELTGLDAAAVRPYLQRLIDDGKAILEGQRRGAKYRRSR</sequence>
<name>A0A7U7GB09_9GAMM</name>
<accession>A0A7U7GB09</accession>
<dbReference type="GO" id="GO:0009007">
    <property type="term" value="F:site-specific DNA-methyltransferase (adenine-specific) activity"/>
    <property type="evidence" value="ECO:0007669"/>
    <property type="project" value="UniProtKB-EC"/>
</dbReference>
<evidence type="ECO:0000256" key="5">
    <source>
        <dbReference type="ARBA" id="ARBA00047942"/>
    </source>
</evidence>
<dbReference type="GO" id="GO:0032259">
    <property type="term" value="P:methylation"/>
    <property type="evidence" value="ECO:0007669"/>
    <property type="project" value="UniProtKB-KW"/>
</dbReference>
<dbReference type="Proteomes" id="UP000019184">
    <property type="component" value="Unassembled WGS sequence"/>
</dbReference>
<dbReference type="InterPro" id="IPR036388">
    <property type="entry name" value="WH-like_DNA-bd_sf"/>
</dbReference>
<evidence type="ECO:0000259" key="7">
    <source>
        <dbReference type="Pfam" id="PF07669"/>
    </source>
</evidence>
<reference evidence="8 9" key="1">
    <citation type="journal article" date="2014" name="ISME J.">
        <title>Candidatus Competibacter-lineage genomes retrieved from metagenomes reveal functional metabolic diversity.</title>
        <authorList>
            <person name="McIlroy S.J."/>
            <person name="Albertsen M."/>
            <person name="Andresen E.K."/>
            <person name="Saunders A.M."/>
            <person name="Kristiansen R."/>
            <person name="Stokholm-Bjerregaard M."/>
            <person name="Nielsen K.L."/>
            <person name="Nielsen P.H."/>
        </authorList>
    </citation>
    <scope>NUCLEOTIDE SEQUENCE [LARGE SCALE GENOMIC DNA]</scope>
    <source>
        <strain evidence="8 9">Run_B_J11</strain>
    </source>
</reference>
<keyword evidence="3" id="KW-0808">Transferase</keyword>
<comment type="catalytic activity">
    <reaction evidence="5">
        <text>a 2'-deoxyadenosine in DNA + S-adenosyl-L-methionine = an N(6)-methyl-2'-deoxyadenosine in DNA + S-adenosyl-L-homocysteine + H(+)</text>
        <dbReference type="Rhea" id="RHEA:15197"/>
        <dbReference type="Rhea" id="RHEA-COMP:12418"/>
        <dbReference type="Rhea" id="RHEA-COMP:12419"/>
        <dbReference type="ChEBI" id="CHEBI:15378"/>
        <dbReference type="ChEBI" id="CHEBI:57856"/>
        <dbReference type="ChEBI" id="CHEBI:59789"/>
        <dbReference type="ChEBI" id="CHEBI:90615"/>
        <dbReference type="ChEBI" id="CHEBI:90616"/>
        <dbReference type="EC" id="2.1.1.72"/>
    </reaction>
</comment>
<evidence type="ECO:0000256" key="4">
    <source>
        <dbReference type="ARBA" id="ARBA00022691"/>
    </source>
</evidence>
<dbReference type="PANTHER" id="PTHR33841:SF1">
    <property type="entry name" value="DNA METHYLTRANSFERASE A"/>
    <property type="match status" value="1"/>
</dbReference>
<feature type="domain" description="Type II methyltransferase M.TaqI-like" evidence="7">
    <location>
        <begin position="619"/>
        <end position="829"/>
    </location>
</feature>
<dbReference type="Gene3D" id="3.40.50.150">
    <property type="entry name" value="Vaccinia Virus protein VP39"/>
    <property type="match status" value="2"/>
</dbReference>
<dbReference type="Gene3D" id="1.10.10.10">
    <property type="entry name" value="Winged helix-like DNA-binding domain superfamily/Winged helix DNA-binding domain"/>
    <property type="match status" value="1"/>
</dbReference>